<dbReference type="InterPro" id="IPR016156">
    <property type="entry name" value="FAD/NAD-linked_Rdtase_dimer_sf"/>
</dbReference>
<dbReference type="SUPFAM" id="SSF51905">
    <property type="entry name" value="FAD/NAD(P)-binding domain"/>
    <property type="match status" value="1"/>
</dbReference>
<name>A0AAN8VS31_9MAGN</name>
<proteinExistence type="inferred from homology"/>
<comment type="similarity">
    <text evidence="1">Belongs to the class-I pyridine nucleotide-disulfide oxidoreductase family.</text>
</comment>
<keyword evidence="3" id="KW-0274">FAD</keyword>
<evidence type="ECO:0000256" key="1">
    <source>
        <dbReference type="ARBA" id="ARBA00007532"/>
    </source>
</evidence>
<dbReference type="InterPro" id="IPR036188">
    <property type="entry name" value="FAD/NAD-bd_sf"/>
</dbReference>
<feature type="domain" description="DUF4219" evidence="7">
    <location>
        <begin position="414"/>
        <end position="440"/>
    </location>
</feature>
<dbReference type="Gene3D" id="3.30.390.30">
    <property type="match status" value="1"/>
</dbReference>
<feature type="domain" description="FAD/NAD(P)-binding" evidence="6">
    <location>
        <begin position="96"/>
        <end position="229"/>
    </location>
</feature>
<dbReference type="PANTHER" id="PTHR22912:SF151">
    <property type="entry name" value="DIHYDROLIPOYL DEHYDROGENASE, MITOCHONDRIAL"/>
    <property type="match status" value="1"/>
</dbReference>
<evidence type="ECO:0000313" key="9">
    <source>
        <dbReference type="Proteomes" id="UP001370490"/>
    </source>
</evidence>
<dbReference type="Pfam" id="PF07992">
    <property type="entry name" value="Pyr_redox_2"/>
    <property type="match status" value="1"/>
</dbReference>
<dbReference type="Pfam" id="PF02852">
    <property type="entry name" value="Pyr_redox_dim"/>
    <property type="match status" value="1"/>
</dbReference>
<dbReference type="GO" id="GO:0045252">
    <property type="term" value="C:oxoglutarate dehydrogenase complex"/>
    <property type="evidence" value="ECO:0007669"/>
    <property type="project" value="TreeGrafter"/>
</dbReference>
<keyword evidence="2" id="KW-0285">Flavoprotein</keyword>
<dbReference type="InterPro" id="IPR023753">
    <property type="entry name" value="FAD/NAD-binding_dom"/>
</dbReference>
<dbReference type="InterPro" id="IPR050151">
    <property type="entry name" value="Class-I_Pyr_Nuc-Dis_Oxidored"/>
</dbReference>
<evidence type="ECO:0000259" key="6">
    <source>
        <dbReference type="Pfam" id="PF07992"/>
    </source>
</evidence>
<evidence type="ECO:0000256" key="3">
    <source>
        <dbReference type="ARBA" id="ARBA00022827"/>
    </source>
</evidence>
<evidence type="ECO:0000256" key="2">
    <source>
        <dbReference type="ARBA" id="ARBA00022630"/>
    </source>
</evidence>
<dbReference type="GO" id="GO:0005739">
    <property type="term" value="C:mitochondrion"/>
    <property type="evidence" value="ECO:0007669"/>
    <property type="project" value="TreeGrafter"/>
</dbReference>
<evidence type="ECO:0000313" key="8">
    <source>
        <dbReference type="EMBL" id="KAK6934702.1"/>
    </source>
</evidence>
<comment type="caution">
    <text evidence="8">The sequence shown here is derived from an EMBL/GenBank/DDBJ whole genome shotgun (WGS) entry which is preliminary data.</text>
</comment>
<dbReference type="AlphaFoldDB" id="A0AAN8VS31"/>
<dbReference type="SUPFAM" id="SSF55424">
    <property type="entry name" value="FAD/NAD-linked reductases, dimerisation (C-terminal) domain"/>
    <property type="match status" value="1"/>
</dbReference>
<evidence type="ECO:0000259" key="7">
    <source>
        <dbReference type="Pfam" id="PF13961"/>
    </source>
</evidence>
<keyword evidence="9" id="KW-1185">Reference proteome</keyword>
<dbReference type="GO" id="GO:0004148">
    <property type="term" value="F:dihydrolipoyl dehydrogenase (NADH) activity"/>
    <property type="evidence" value="ECO:0007669"/>
    <property type="project" value="TreeGrafter"/>
</dbReference>
<dbReference type="GO" id="GO:0050660">
    <property type="term" value="F:flavin adenine dinucleotide binding"/>
    <property type="evidence" value="ECO:0007669"/>
    <property type="project" value="TreeGrafter"/>
</dbReference>
<dbReference type="Proteomes" id="UP001370490">
    <property type="component" value="Unassembled WGS sequence"/>
</dbReference>
<keyword evidence="4" id="KW-0520">NAD</keyword>
<reference evidence="8 9" key="1">
    <citation type="submission" date="2023-12" db="EMBL/GenBank/DDBJ databases">
        <title>A high-quality genome assembly for Dillenia turbinata (Dilleniales).</title>
        <authorList>
            <person name="Chanderbali A."/>
        </authorList>
    </citation>
    <scope>NUCLEOTIDE SEQUENCE [LARGE SCALE GENOMIC DNA]</scope>
    <source>
        <strain evidence="8">LSX21</strain>
        <tissue evidence="8">Leaf</tissue>
    </source>
</reference>
<dbReference type="Pfam" id="PF13961">
    <property type="entry name" value="DUF4219"/>
    <property type="match status" value="1"/>
</dbReference>
<sequence>MKEPLVGVSAIEEEQQVFVVCCKLDHEVDRDFQKIAAQNNINLDTDKPVASVVGQVKNLYKQALPSRLKIQVQMEELQHKLGSKIIAVKNQQEVEGIASDDVVAAGYDRQGVVDHANNLASKIRSNLTDFLKALGVDILIGVGIILSPQKVRYGKAGMPENVITTKDIIIVIGSLPFVSNGNKVDDKTVITSDHALKLEFIHQWIAIVGSGYIGLEFSDIHTALGSKITPAKDGKPVIIELVDAKTKEPKDTLELDVALIATGRAPFMKGLVTDAEGNLVPRLYCIGDVNGKLMLAHTASAQGISVVEQNSGKDHVLNHLSIPAICFTHLEIIMVGLTEPPAREKAEMEGFEVSIAKTSFKANTKALAKNEGEGLAKAIRLLLIVCQDLLVVDSTGVSKMDLHGRVCGMGMELLNQSNYRVWRTCMESYLVGKDLWEIVNGGNVDAPANVPENIDAFKRWKQLNAKAKFILKRSIWPVRSYYVV</sequence>
<protein>
    <submittedName>
        <fullName evidence="8">FAD/NAD(P)-binding domain</fullName>
    </submittedName>
</protein>
<evidence type="ECO:0000259" key="5">
    <source>
        <dbReference type="Pfam" id="PF02852"/>
    </source>
</evidence>
<dbReference type="InterPro" id="IPR025314">
    <property type="entry name" value="DUF4219"/>
</dbReference>
<evidence type="ECO:0000256" key="4">
    <source>
        <dbReference type="ARBA" id="ARBA00023027"/>
    </source>
</evidence>
<gene>
    <name evidence="8" type="ORF">RJ641_034857</name>
</gene>
<feature type="domain" description="Pyridine nucleotide-disulphide oxidoreductase dimerisation" evidence="5">
    <location>
        <begin position="322"/>
        <end position="379"/>
    </location>
</feature>
<accession>A0AAN8VS31</accession>
<organism evidence="8 9">
    <name type="scientific">Dillenia turbinata</name>
    <dbReference type="NCBI Taxonomy" id="194707"/>
    <lineage>
        <taxon>Eukaryota</taxon>
        <taxon>Viridiplantae</taxon>
        <taxon>Streptophyta</taxon>
        <taxon>Embryophyta</taxon>
        <taxon>Tracheophyta</taxon>
        <taxon>Spermatophyta</taxon>
        <taxon>Magnoliopsida</taxon>
        <taxon>eudicotyledons</taxon>
        <taxon>Gunneridae</taxon>
        <taxon>Pentapetalae</taxon>
        <taxon>Dilleniales</taxon>
        <taxon>Dilleniaceae</taxon>
        <taxon>Dillenia</taxon>
    </lineage>
</organism>
<dbReference type="InterPro" id="IPR004099">
    <property type="entry name" value="Pyr_nucl-diS_OxRdtase_dimer"/>
</dbReference>
<dbReference type="PANTHER" id="PTHR22912">
    <property type="entry name" value="DISULFIDE OXIDOREDUCTASE"/>
    <property type="match status" value="1"/>
</dbReference>
<dbReference type="Gene3D" id="3.50.50.60">
    <property type="entry name" value="FAD/NAD(P)-binding domain"/>
    <property type="match status" value="3"/>
</dbReference>
<dbReference type="EMBL" id="JBAMMX010000008">
    <property type="protein sequence ID" value="KAK6934702.1"/>
    <property type="molecule type" value="Genomic_DNA"/>
</dbReference>
<dbReference type="PRINTS" id="PR00411">
    <property type="entry name" value="PNDRDTASEI"/>
</dbReference>
<dbReference type="GO" id="GO:0006103">
    <property type="term" value="P:2-oxoglutarate metabolic process"/>
    <property type="evidence" value="ECO:0007669"/>
    <property type="project" value="TreeGrafter"/>
</dbReference>